<name>A0A4R2TIM4_9FIRM</name>
<keyword evidence="3 19" id="KW-0963">Cytoplasm</keyword>
<dbReference type="SUPFAM" id="SSF143437">
    <property type="entry name" value="THUMP domain-like"/>
    <property type="match status" value="1"/>
</dbReference>
<proteinExistence type="inferred from homology"/>
<evidence type="ECO:0000256" key="12">
    <source>
        <dbReference type="ARBA" id="ARBA00058382"/>
    </source>
</evidence>
<evidence type="ECO:0000256" key="11">
    <source>
        <dbReference type="ARBA" id="ARBA00052330"/>
    </source>
</evidence>
<sequence>MGKVVIVRYGEISLKGLNRRFFEDKLLKHVRIAVSDLGKPRVYKEHSRIYVEAQNGNEVEIVERIRKIFGIVSISIANRFEVNMDTIKEYVKNEIEVAIEKRNTKTFKIETKRADKNFPMDSLEINRELGAYILDEFEDIQVDVHNPDILVTVEIRNSAFVYSEKIYGFGGLPLGTNGKAMLLLSGGIDSPVAGWLVGKRGVQIEAIHFHSYPFTSDRAKEKVVELAKILSRYFGKFRLHSINLLPIQKEINEKCPEEEMTILARRFMMKIAERVAINRGCEALVTGENIGQVASQTIQSLNVTNSAVQIPVFRPLITMDKMEIVDLAKKLDTYETSILPFEDCCTVFLPKRPVTKPRLDKILASEQLLDEERLINEAMDNIVVEDIYLDEI</sequence>
<evidence type="ECO:0000256" key="8">
    <source>
        <dbReference type="ARBA" id="ARBA00022884"/>
    </source>
</evidence>
<evidence type="ECO:0000256" key="17">
    <source>
        <dbReference type="ARBA" id="ARBA00077849"/>
    </source>
</evidence>
<dbReference type="PANTHER" id="PTHR43209">
    <property type="entry name" value="TRNA SULFURTRANSFERASE"/>
    <property type="match status" value="1"/>
</dbReference>
<reference evidence="21 22" key="1">
    <citation type="submission" date="2019-03" db="EMBL/GenBank/DDBJ databases">
        <title>Genomic Encyclopedia of Type Strains, Phase IV (KMG-IV): sequencing the most valuable type-strain genomes for metagenomic binning, comparative biology and taxonomic classification.</title>
        <authorList>
            <person name="Goeker M."/>
        </authorList>
    </citation>
    <scope>NUCLEOTIDE SEQUENCE [LARGE SCALE GENOMIC DNA]</scope>
    <source>
        <strain evidence="21 22">DSM 100013</strain>
    </source>
</reference>
<dbReference type="GO" id="GO:0140741">
    <property type="term" value="F:tRNA-uracil-4 sulfurtransferase activity"/>
    <property type="evidence" value="ECO:0007669"/>
    <property type="project" value="UniProtKB-EC"/>
</dbReference>
<comment type="pathway">
    <text evidence="2 19">Cofactor biosynthesis; thiamine diphosphate biosynthesis.</text>
</comment>
<dbReference type="OrthoDB" id="9773948at2"/>
<dbReference type="UniPathway" id="UPA00060"/>
<dbReference type="PANTHER" id="PTHR43209:SF1">
    <property type="entry name" value="TRNA SULFURTRANSFERASE"/>
    <property type="match status" value="1"/>
</dbReference>
<dbReference type="Pfam" id="PF02926">
    <property type="entry name" value="THUMP"/>
    <property type="match status" value="1"/>
</dbReference>
<dbReference type="InterPro" id="IPR049962">
    <property type="entry name" value="THUMP_ThiI"/>
</dbReference>
<dbReference type="GO" id="GO:0005524">
    <property type="term" value="F:ATP binding"/>
    <property type="evidence" value="ECO:0007669"/>
    <property type="project" value="UniProtKB-UniRule"/>
</dbReference>
<dbReference type="Pfam" id="PF22025">
    <property type="entry name" value="ThiI_fer"/>
    <property type="match status" value="1"/>
</dbReference>
<dbReference type="SMART" id="SM00981">
    <property type="entry name" value="THUMP"/>
    <property type="match status" value="1"/>
</dbReference>
<evidence type="ECO:0000256" key="2">
    <source>
        <dbReference type="ARBA" id="ARBA00004948"/>
    </source>
</evidence>
<evidence type="ECO:0000256" key="13">
    <source>
        <dbReference type="ARBA" id="ARBA00061472"/>
    </source>
</evidence>
<keyword evidence="22" id="KW-1185">Reference proteome</keyword>
<dbReference type="EC" id="2.8.1.4" evidence="14 19"/>
<evidence type="ECO:0000256" key="6">
    <source>
        <dbReference type="ARBA" id="ARBA00022741"/>
    </source>
</evidence>
<comment type="caution">
    <text evidence="21">The sequence shown here is derived from an EMBL/GenBank/DDBJ whole genome shotgun (WGS) entry which is preliminary data.</text>
</comment>
<dbReference type="InterPro" id="IPR014729">
    <property type="entry name" value="Rossmann-like_a/b/a_fold"/>
</dbReference>
<comment type="similarity">
    <text evidence="13 19">Belongs to the ThiI family.</text>
</comment>
<feature type="binding site" evidence="19">
    <location>
        <begin position="208"/>
        <end position="209"/>
    </location>
    <ligand>
        <name>ATP</name>
        <dbReference type="ChEBI" id="CHEBI:30616"/>
    </ligand>
</feature>
<dbReference type="GO" id="GO:0009228">
    <property type="term" value="P:thiamine biosynthetic process"/>
    <property type="evidence" value="ECO:0007669"/>
    <property type="project" value="UniProtKB-KW"/>
</dbReference>
<feature type="binding site" evidence="19">
    <location>
        <position position="287"/>
    </location>
    <ligand>
        <name>ATP</name>
        <dbReference type="ChEBI" id="CHEBI:30616"/>
    </ligand>
</feature>
<dbReference type="GO" id="GO:0000049">
    <property type="term" value="F:tRNA binding"/>
    <property type="evidence" value="ECO:0007669"/>
    <property type="project" value="UniProtKB-UniRule"/>
</dbReference>
<keyword evidence="5 19" id="KW-0808">Transferase</keyword>
<evidence type="ECO:0000256" key="4">
    <source>
        <dbReference type="ARBA" id="ARBA00022555"/>
    </source>
</evidence>
<dbReference type="HAMAP" id="MF_00021">
    <property type="entry name" value="ThiI"/>
    <property type="match status" value="1"/>
</dbReference>
<comment type="catalytic activity">
    <reaction evidence="11 19">
        <text>[ThiS sulfur-carrier protein]-C-terminal Gly-Gly-AMP + S-sulfanyl-L-cysteinyl-[cysteine desulfurase] + AH2 = [ThiS sulfur-carrier protein]-C-terminal-Gly-aminoethanethioate + L-cysteinyl-[cysteine desulfurase] + A + AMP + 2 H(+)</text>
        <dbReference type="Rhea" id="RHEA:43340"/>
        <dbReference type="Rhea" id="RHEA-COMP:12157"/>
        <dbReference type="Rhea" id="RHEA-COMP:12158"/>
        <dbReference type="Rhea" id="RHEA-COMP:12910"/>
        <dbReference type="Rhea" id="RHEA-COMP:19908"/>
        <dbReference type="ChEBI" id="CHEBI:13193"/>
        <dbReference type="ChEBI" id="CHEBI:15378"/>
        <dbReference type="ChEBI" id="CHEBI:17499"/>
        <dbReference type="ChEBI" id="CHEBI:29950"/>
        <dbReference type="ChEBI" id="CHEBI:61963"/>
        <dbReference type="ChEBI" id="CHEBI:90618"/>
        <dbReference type="ChEBI" id="CHEBI:232372"/>
        <dbReference type="ChEBI" id="CHEBI:456215"/>
    </reaction>
</comment>
<comment type="catalytic activity">
    <reaction evidence="10 19">
        <text>[ThiI sulfur-carrier protein]-S-sulfanyl-L-cysteine + a uridine in tRNA + 2 reduced [2Fe-2S]-[ferredoxin] + ATP + H(+) = [ThiI sulfur-carrier protein]-L-cysteine + a 4-thiouridine in tRNA + 2 oxidized [2Fe-2S]-[ferredoxin] + AMP + diphosphate</text>
        <dbReference type="Rhea" id="RHEA:24176"/>
        <dbReference type="Rhea" id="RHEA-COMP:10000"/>
        <dbReference type="Rhea" id="RHEA-COMP:10001"/>
        <dbReference type="Rhea" id="RHEA-COMP:13337"/>
        <dbReference type="Rhea" id="RHEA-COMP:13338"/>
        <dbReference type="Rhea" id="RHEA-COMP:13339"/>
        <dbReference type="Rhea" id="RHEA-COMP:13340"/>
        <dbReference type="ChEBI" id="CHEBI:15378"/>
        <dbReference type="ChEBI" id="CHEBI:29950"/>
        <dbReference type="ChEBI" id="CHEBI:30616"/>
        <dbReference type="ChEBI" id="CHEBI:33019"/>
        <dbReference type="ChEBI" id="CHEBI:33737"/>
        <dbReference type="ChEBI" id="CHEBI:33738"/>
        <dbReference type="ChEBI" id="CHEBI:61963"/>
        <dbReference type="ChEBI" id="CHEBI:65315"/>
        <dbReference type="ChEBI" id="CHEBI:136798"/>
        <dbReference type="ChEBI" id="CHEBI:456215"/>
        <dbReference type="EC" id="2.8.1.4"/>
    </reaction>
</comment>
<evidence type="ECO:0000256" key="19">
    <source>
        <dbReference type="HAMAP-Rule" id="MF_00021"/>
    </source>
</evidence>
<dbReference type="SUPFAM" id="SSF52402">
    <property type="entry name" value="Adenine nucleotide alpha hydrolases-like"/>
    <property type="match status" value="1"/>
</dbReference>
<dbReference type="CDD" id="cd11716">
    <property type="entry name" value="THUMP_ThiI"/>
    <property type="match status" value="1"/>
</dbReference>
<evidence type="ECO:0000256" key="5">
    <source>
        <dbReference type="ARBA" id="ARBA00022679"/>
    </source>
</evidence>
<dbReference type="FunFam" id="3.40.50.620:FF:000053">
    <property type="entry name" value="Probable tRNA sulfurtransferase"/>
    <property type="match status" value="1"/>
</dbReference>
<feature type="binding site" evidence="19">
    <location>
        <begin position="183"/>
        <end position="184"/>
    </location>
    <ligand>
        <name>ATP</name>
        <dbReference type="ChEBI" id="CHEBI:30616"/>
    </ligand>
</feature>
<dbReference type="InterPro" id="IPR049961">
    <property type="entry name" value="ThiI_N"/>
</dbReference>
<dbReference type="CDD" id="cd01712">
    <property type="entry name" value="PPase_ThiI"/>
    <property type="match status" value="1"/>
</dbReference>
<evidence type="ECO:0000313" key="22">
    <source>
        <dbReference type="Proteomes" id="UP000295504"/>
    </source>
</evidence>
<feature type="domain" description="THUMP" evidence="20">
    <location>
        <begin position="59"/>
        <end position="166"/>
    </location>
</feature>
<dbReference type="GO" id="GO:0002937">
    <property type="term" value="P:tRNA 4-thiouridine biosynthesis"/>
    <property type="evidence" value="ECO:0007669"/>
    <property type="project" value="TreeGrafter"/>
</dbReference>
<dbReference type="GO" id="GO:0009229">
    <property type="term" value="P:thiamine diphosphate biosynthetic process"/>
    <property type="evidence" value="ECO:0007669"/>
    <property type="project" value="UniProtKB-UniRule"/>
</dbReference>
<feature type="binding site" evidence="19">
    <location>
        <position position="265"/>
    </location>
    <ligand>
        <name>ATP</name>
        <dbReference type="ChEBI" id="CHEBI:30616"/>
    </ligand>
</feature>
<comment type="function">
    <text evidence="12 19">Catalyzes the ATP-dependent transfer of a sulfur to tRNA to produce 4-thiouridine in position 8 of tRNAs, which functions as a near-UV photosensor. Also catalyzes the transfer of sulfur to the sulfur carrier protein ThiS, forming ThiS-thiocarboxylate. This is a step in the synthesis of thiazole, in the thiamine biosynthesis pathway. The sulfur is donated as persulfide by IscS.</text>
</comment>
<evidence type="ECO:0000256" key="9">
    <source>
        <dbReference type="ARBA" id="ARBA00022977"/>
    </source>
</evidence>
<evidence type="ECO:0000256" key="14">
    <source>
        <dbReference type="ARBA" id="ARBA00066827"/>
    </source>
</evidence>
<evidence type="ECO:0000256" key="15">
    <source>
        <dbReference type="ARBA" id="ARBA00071867"/>
    </source>
</evidence>
<dbReference type="GO" id="GO:0004810">
    <property type="term" value="F:CCA tRNA nucleotidyltransferase activity"/>
    <property type="evidence" value="ECO:0007669"/>
    <property type="project" value="InterPro"/>
</dbReference>
<comment type="subcellular location">
    <subcellularLocation>
        <location evidence="1 19">Cytoplasm</location>
    </subcellularLocation>
</comment>
<dbReference type="InterPro" id="IPR054173">
    <property type="entry name" value="ThiI_fer"/>
</dbReference>
<keyword evidence="9 19" id="KW-0784">Thiamine biosynthesis</keyword>
<evidence type="ECO:0000313" key="21">
    <source>
        <dbReference type="EMBL" id="TCQ02132.1"/>
    </source>
</evidence>
<evidence type="ECO:0000259" key="20">
    <source>
        <dbReference type="PROSITE" id="PS51165"/>
    </source>
</evidence>
<feature type="binding site" evidence="19">
    <location>
        <position position="296"/>
    </location>
    <ligand>
        <name>ATP</name>
        <dbReference type="ChEBI" id="CHEBI:30616"/>
    </ligand>
</feature>
<dbReference type="EMBL" id="SLYC01000018">
    <property type="protein sequence ID" value="TCQ02132.1"/>
    <property type="molecule type" value="Genomic_DNA"/>
</dbReference>
<protein>
    <recommendedName>
        <fullName evidence="15 19">Probable tRNA sulfurtransferase</fullName>
        <ecNumber evidence="14 19">2.8.1.4</ecNumber>
    </recommendedName>
    <alternativeName>
        <fullName evidence="16 19">Sulfur carrier protein ThiS sulfurtransferase</fullName>
    </alternativeName>
    <alternativeName>
        <fullName evidence="17 19">Thiamine biosynthesis protein ThiI</fullName>
    </alternativeName>
    <alternativeName>
        <fullName evidence="18 19">tRNA 4-thiouridine synthase</fullName>
    </alternativeName>
</protein>
<dbReference type="Proteomes" id="UP000295504">
    <property type="component" value="Unassembled WGS sequence"/>
</dbReference>
<evidence type="ECO:0000256" key="18">
    <source>
        <dbReference type="ARBA" id="ARBA00080570"/>
    </source>
</evidence>
<dbReference type="GO" id="GO:0052837">
    <property type="term" value="P:thiazole biosynthetic process"/>
    <property type="evidence" value="ECO:0007669"/>
    <property type="project" value="TreeGrafter"/>
</dbReference>
<evidence type="ECO:0000256" key="1">
    <source>
        <dbReference type="ARBA" id="ARBA00004496"/>
    </source>
</evidence>
<evidence type="ECO:0000256" key="7">
    <source>
        <dbReference type="ARBA" id="ARBA00022840"/>
    </source>
</evidence>
<evidence type="ECO:0000256" key="16">
    <source>
        <dbReference type="ARBA" id="ARBA00075337"/>
    </source>
</evidence>
<dbReference type="RefSeq" id="WP_132848534.1">
    <property type="nucleotide sequence ID" value="NZ_CP058648.1"/>
</dbReference>
<keyword evidence="6 19" id="KW-0547">Nucleotide-binding</keyword>
<dbReference type="AlphaFoldDB" id="A0A4R2TIM4"/>
<gene>
    <name evidence="19" type="primary">thiI</name>
    <name evidence="21" type="ORF">EDD79_101812</name>
</gene>
<keyword evidence="4 19" id="KW-0820">tRNA-binding</keyword>
<dbReference type="Gene3D" id="3.40.50.620">
    <property type="entry name" value="HUPs"/>
    <property type="match status" value="1"/>
</dbReference>
<dbReference type="Pfam" id="PF02568">
    <property type="entry name" value="ThiI"/>
    <property type="match status" value="1"/>
</dbReference>
<dbReference type="InterPro" id="IPR004114">
    <property type="entry name" value="THUMP_dom"/>
</dbReference>
<dbReference type="GO" id="GO:0005829">
    <property type="term" value="C:cytosol"/>
    <property type="evidence" value="ECO:0007669"/>
    <property type="project" value="TreeGrafter"/>
</dbReference>
<dbReference type="NCBIfam" id="TIGR00342">
    <property type="entry name" value="tRNA uracil 4-sulfurtransferase ThiI"/>
    <property type="match status" value="1"/>
</dbReference>
<dbReference type="InterPro" id="IPR020536">
    <property type="entry name" value="ThiI_AANH"/>
</dbReference>
<keyword evidence="8 19" id="KW-0694">RNA-binding</keyword>
<evidence type="ECO:0000256" key="10">
    <source>
        <dbReference type="ARBA" id="ARBA00050570"/>
    </source>
</evidence>
<dbReference type="PROSITE" id="PS51165">
    <property type="entry name" value="THUMP"/>
    <property type="match status" value="1"/>
</dbReference>
<keyword evidence="7 19" id="KW-0067">ATP-binding</keyword>
<organism evidence="21 22">
    <name type="scientific">Serpentinicella alkaliphila</name>
    <dbReference type="NCBI Taxonomy" id="1734049"/>
    <lineage>
        <taxon>Bacteria</taxon>
        <taxon>Bacillati</taxon>
        <taxon>Bacillota</taxon>
        <taxon>Clostridia</taxon>
        <taxon>Peptostreptococcales</taxon>
        <taxon>Natronincolaceae</taxon>
        <taxon>Serpentinicella</taxon>
    </lineage>
</organism>
<accession>A0A4R2TIM4</accession>
<evidence type="ECO:0000256" key="3">
    <source>
        <dbReference type="ARBA" id="ARBA00022490"/>
    </source>
</evidence>
<dbReference type="InterPro" id="IPR050102">
    <property type="entry name" value="tRNA_sulfurtransferase_ThiI"/>
</dbReference>
<dbReference type="InterPro" id="IPR003720">
    <property type="entry name" value="tRNA_STrfase"/>
</dbReference>
<dbReference type="Gene3D" id="3.30.2130.30">
    <property type="match status" value="1"/>
</dbReference>